<dbReference type="PANTHER" id="PTHR23227:SF85">
    <property type="entry name" value="CRANIOFACIAL DEVELOPMENT PROTEIN 2"/>
    <property type="match status" value="1"/>
</dbReference>
<dbReference type="PaxDb" id="67767-A0A0J7L4A4"/>
<name>A0A0J7L4A4_LASNI</name>
<keyword evidence="2" id="KW-0255">Endonuclease</keyword>
<gene>
    <name evidence="2" type="ORF">RF55_2198</name>
</gene>
<dbReference type="SUPFAM" id="SSF56219">
    <property type="entry name" value="DNase I-like"/>
    <property type="match status" value="1"/>
</dbReference>
<evidence type="ECO:0000313" key="2">
    <source>
        <dbReference type="EMBL" id="KMQ97461.1"/>
    </source>
</evidence>
<keyword evidence="2" id="KW-0695">RNA-directed DNA polymerase</keyword>
<dbReference type="CDD" id="cd09076">
    <property type="entry name" value="L1-EN"/>
    <property type="match status" value="1"/>
</dbReference>
<dbReference type="GO" id="GO:0003964">
    <property type="term" value="F:RNA-directed DNA polymerase activity"/>
    <property type="evidence" value="ECO:0007669"/>
    <property type="project" value="UniProtKB-KW"/>
</dbReference>
<evidence type="ECO:0000313" key="3">
    <source>
        <dbReference type="Proteomes" id="UP000036403"/>
    </source>
</evidence>
<protein>
    <submittedName>
        <fullName evidence="2">Endonuclease-reverse transcriptase</fullName>
    </submittedName>
</protein>
<dbReference type="PANTHER" id="PTHR23227">
    <property type="entry name" value="BUCENTAUR RELATED"/>
    <property type="match status" value="1"/>
</dbReference>
<organism evidence="2 3">
    <name type="scientific">Lasius niger</name>
    <name type="common">Black garden ant</name>
    <dbReference type="NCBI Taxonomy" id="67767"/>
    <lineage>
        <taxon>Eukaryota</taxon>
        <taxon>Metazoa</taxon>
        <taxon>Ecdysozoa</taxon>
        <taxon>Arthropoda</taxon>
        <taxon>Hexapoda</taxon>
        <taxon>Insecta</taxon>
        <taxon>Pterygota</taxon>
        <taxon>Neoptera</taxon>
        <taxon>Endopterygota</taxon>
        <taxon>Hymenoptera</taxon>
        <taxon>Apocrita</taxon>
        <taxon>Aculeata</taxon>
        <taxon>Formicoidea</taxon>
        <taxon>Formicidae</taxon>
        <taxon>Formicinae</taxon>
        <taxon>Lasius</taxon>
        <taxon>Lasius</taxon>
    </lineage>
</organism>
<dbReference type="GO" id="GO:0004519">
    <property type="term" value="F:endonuclease activity"/>
    <property type="evidence" value="ECO:0007669"/>
    <property type="project" value="UniProtKB-KW"/>
</dbReference>
<keyword evidence="2" id="KW-0548">Nucleotidyltransferase</keyword>
<comment type="caution">
    <text evidence="2">The sequence shown here is derived from an EMBL/GenBank/DDBJ whole genome shotgun (WGS) entry which is preliminary data.</text>
</comment>
<dbReference type="Gene3D" id="3.60.10.10">
    <property type="entry name" value="Endonuclease/exonuclease/phosphatase"/>
    <property type="match status" value="1"/>
</dbReference>
<feature type="domain" description="Endonuclease/exonuclease/phosphatase" evidence="1">
    <location>
        <begin position="82"/>
        <end position="318"/>
    </location>
</feature>
<keyword evidence="3" id="KW-1185">Reference proteome</keyword>
<evidence type="ECO:0000259" key="1">
    <source>
        <dbReference type="Pfam" id="PF03372"/>
    </source>
</evidence>
<sequence length="546" mass="62545">MKTSCPTLNPNQDHTSFPILTMKEGNGKPPSLLLFQKNIMAVFNTKYSGGLNSFPIGSPGGAVLDNVMQETMNNRSITRIGAWNVRGLLKVGKLYIVEQEAQANRLEVLGLSETHWKGAGHFSTRSGNCIYFSGNQTESSNGVAFLLPKTTARAVLGYNPVSDRIITIKIKSNPFNINIVQVYAPTAEASEETLETYYEQLGNTINQLPSGEILIVMGDMNAKIGRSTTIGEELNQIIGPFGLGTRNERGNRMLLFCQEHNLTIANSLFQHHNRRLYTWKSPGDRYRNQIDYIIVRTRWRSAILNCKTYPGAECGSDHQLLIMQFKLRLKRTNANGQRNRTSIAGTINDSFKKEIQKELTDKSTNIMSNQDPNREWEALKNIIKEIADRPQHTDDSINTPIQHWITQRTLDTIKERKELKKKGRLAQEDNKRLNNKIQKQCRQDKNNYIKGICREIEEHQSTHETRDLYKKVRELSRKFTPKALTIEDKEGKIIWEDQKILERWRQYCEELYNEETEGAPEQQEDTLNCELEPDILLSEVEEAIKT</sequence>
<dbReference type="Proteomes" id="UP000036403">
    <property type="component" value="Unassembled WGS sequence"/>
</dbReference>
<proteinExistence type="predicted"/>
<dbReference type="EMBL" id="LBMM01000801">
    <property type="protein sequence ID" value="KMQ97461.1"/>
    <property type="molecule type" value="Genomic_DNA"/>
</dbReference>
<dbReference type="InterPro" id="IPR005135">
    <property type="entry name" value="Endo/exonuclease/phosphatase"/>
</dbReference>
<dbReference type="Pfam" id="PF03372">
    <property type="entry name" value="Exo_endo_phos"/>
    <property type="match status" value="1"/>
</dbReference>
<keyword evidence="2" id="KW-0378">Hydrolase</keyword>
<reference evidence="2 3" key="1">
    <citation type="submission" date="2015-04" db="EMBL/GenBank/DDBJ databases">
        <title>Lasius niger genome sequencing.</title>
        <authorList>
            <person name="Konorov E.A."/>
            <person name="Nikitin M.A."/>
            <person name="Kirill M.V."/>
            <person name="Chang P."/>
        </authorList>
    </citation>
    <scope>NUCLEOTIDE SEQUENCE [LARGE SCALE GENOMIC DNA]</scope>
    <source>
        <tissue evidence="2">Whole</tissue>
    </source>
</reference>
<dbReference type="InterPro" id="IPR036691">
    <property type="entry name" value="Endo/exonu/phosph_ase_sf"/>
</dbReference>
<keyword evidence="2" id="KW-0540">Nuclease</keyword>
<keyword evidence="2" id="KW-0808">Transferase</keyword>
<accession>A0A0J7L4A4</accession>
<dbReference type="AlphaFoldDB" id="A0A0J7L4A4"/>
<dbReference type="OrthoDB" id="7554032at2759"/>
<dbReference type="STRING" id="67767.A0A0J7L4A4"/>
<dbReference type="InterPro" id="IPR027124">
    <property type="entry name" value="Swc5/CFDP1/2"/>
</dbReference>